<name>A0ACB9T802_HOLOL</name>
<proteinExistence type="predicted"/>
<dbReference type="Proteomes" id="UP001056778">
    <property type="component" value="Chromosome 4"/>
</dbReference>
<sequence>MELSETTEADNQTNIKVRVPKRVLHFSDGVLEEYSDDETDNQPAKQEQIVDPKTLTWGPWLIFKAWAAGTSTLAAVDYMGEYLAHFFGITTPKYQSEIDEYERKEAKRKELEEMQKGWTEPENSDGNVSQQPVATNI</sequence>
<accession>A0ACB9T802</accession>
<organism evidence="1 2">
    <name type="scientific">Holotrichia oblita</name>
    <name type="common">Chafer beetle</name>
    <dbReference type="NCBI Taxonomy" id="644536"/>
    <lineage>
        <taxon>Eukaryota</taxon>
        <taxon>Metazoa</taxon>
        <taxon>Ecdysozoa</taxon>
        <taxon>Arthropoda</taxon>
        <taxon>Hexapoda</taxon>
        <taxon>Insecta</taxon>
        <taxon>Pterygota</taxon>
        <taxon>Neoptera</taxon>
        <taxon>Endopterygota</taxon>
        <taxon>Coleoptera</taxon>
        <taxon>Polyphaga</taxon>
        <taxon>Scarabaeiformia</taxon>
        <taxon>Scarabaeidae</taxon>
        <taxon>Melolonthinae</taxon>
        <taxon>Holotrichia</taxon>
    </lineage>
</organism>
<gene>
    <name evidence="1" type="ORF">MML48_4g00006122</name>
</gene>
<evidence type="ECO:0000313" key="2">
    <source>
        <dbReference type="Proteomes" id="UP001056778"/>
    </source>
</evidence>
<dbReference type="EMBL" id="CM043018">
    <property type="protein sequence ID" value="KAI4462820.1"/>
    <property type="molecule type" value="Genomic_DNA"/>
</dbReference>
<protein>
    <submittedName>
        <fullName evidence="1">Uncharacterized protein</fullName>
    </submittedName>
</protein>
<reference evidence="1" key="1">
    <citation type="submission" date="2022-04" db="EMBL/GenBank/DDBJ databases">
        <title>Chromosome-scale genome assembly of Holotrichia oblita Faldermann.</title>
        <authorList>
            <person name="Rongchong L."/>
        </authorList>
    </citation>
    <scope>NUCLEOTIDE SEQUENCE</scope>
    <source>
        <strain evidence="1">81SQS9</strain>
    </source>
</reference>
<evidence type="ECO:0000313" key="1">
    <source>
        <dbReference type="EMBL" id="KAI4462820.1"/>
    </source>
</evidence>
<keyword evidence="2" id="KW-1185">Reference proteome</keyword>
<comment type="caution">
    <text evidence="1">The sequence shown here is derived from an EMBL/GenBank/DDBJ whole genome shotgun (WGS) entry which is preliminary data.</text>
</comment>